<dbReference type="PANTHER" id="PTHR45947">
    <property type="entry name" value="SULFOQUINOVOSYL TRANSFERASE SQD2"/>
    <property type="match status" value="1"/>
</dbReference>
<dbReference type="Proteomes" id="UP000190166">
    <property type="component" value="Unassembled WGS sequence"/>
</dbReference>
<keyword evidence="3" id="KW-0808">Transferase</keyword>
<dbReference type="RefSeq" id="WP_159454454.1">
    <property type="nucleotide sequence ID" value="NZ_FUZZ01000005.1"/>
</dbReference>
<dbReference type="CDD" id="cd03801">
    <property type="entry name" value="GT4_PimA-like"/>
    <property type="match status" value="1"/>
</dbReference>
<protein>
    <submittedName>
        <fullName evidence="3">Glycosyltransferase Family 4</fullName>
    </submittedName>
</protein>
<dbReference type="InterPro" id="IPR001296">
    <property type="entry name" value="Glyco_trans_1"/>
</dbReference>
<feature type="domain" description="Glycosyltransferase subfamily 4-like N-terminal" evidence="2">
    <location>
        <begin position="15"/>
        <end position="185"/>
    </location>
</feature>
<feature type="domain" description="Glycosyl transferase family 1" evidence="1">
    <location>
        <begin position="197"/>
        <end position="364"/>
    </location>
</feature>
<proteinExistence type="predicted"/>
<dbReference type="GO" id="GO:0016758">
    <property type="term" value="F:hexosyltransferase activity"/>
    <property type="evidence" value="ECO:0007669"/>
    <property type="project" value="TreeGrafter"/>
</dbReference>
<dbReference type="STRING" id="393003.SAMN05660461_5543"/>
<dbReference type="InterPro" id="IPR028098">
    <property type="entry name" value="Glyco_trans_4-like_N"/>
</dbReference>
<dbReference type="Pfam" id="PF00534">
    <property type="entry name" value="Glycos_transf_1"/>
    <property type="match status" value="1"/>
</dbReference>
<name>A0A1T5PA93_9BACT</name>
<gene>
    <name evidence="3" type="ORF">SAMN05660461_5543</name>
</gene>
<evidence type="ECO:0000313" key="3">
    <source>
        <dbReference type="EMBL" id="SKD09654.1"/>
    </source>
</evidence>
<organism evidence="3 4">
    <name type="scientific">Chitinophaga ginsengisegetis</name>
    <dbReference type="NCBI Taxonomy" id="393003"/>
    <lineage>
        <taxon>Bacteria</taxon>
        <taxon>Pseudomonadati</taxon>
        <taxon>Bacteroidota</taxon>
        <taxon>Chitinophagia</taxon>
        <taxon>Chitinophagales</taxon>
        <taxon>Chitinophagaceae</taxon>
        <taxon>Chitinophaga</taxon>
    </lineage>
</organism>
<evidence type="ECO:0000259" key="2">
    <source>
        <dbReference type="Pfam" id="PF13439"/>
    </source>
</evidence>
<dbReference type="Pfam" id="PF13439">
    <property type="entry name" value="Glyco_transf_4"/>
    <property type="match status" value="1"/>
</dbReference>
<dbReference type="AlphaFoldDB" id="A0A1T5PA93"/>
<dbReference type="SUPFAM" id="SSF53756">
    <property type="entry name" value="UDP-Glycosyltransferase/glycogen phosphorylase"/>
    <property type="match status" value="1"/>
</dbReference>
<dbReference type="InterPro" id="IPR050194">
    <property type="entry name" value="Glycosyltransferase_grp1"/>
</dbReference>
<dbReference type="Gene3D" id="3.40.50.2000">
    <property type="entry name" value="Glycogen Phosphorylase B"/>
    <property type="match status" value="2"/>
</dbReference>
<reference evidence="3 4" key="1">
    <citation type="submission" date="2017-02" db="EMBL/GenBank/DDBJ databases">
        <authorList>
            <person name="Peterson S.W."/>
        </authorList>
    </citation>
    <scope>NUCLEOTIDE SEQUENCE [LARGE SCALE GENOMIC DNA]</scope>
    <source>
        <strain evidence="3 4">DSM 18108</strain>
    </source>
</reference>
<evidence type="ECO:0000259" key="1">
    <source>
        <dbReference type="Pfam" id="PF00534"/>
    </source>
</evidence>
<dbReference type="PANTHER" id="PTHR45947:SF3">
    <property type="entry name" value="SULFOQUINOVOSYL TRANSFERASE SQD2"/>
    <property type="match status" value="1"/>
</dbReference>
<accession>A0A1T5PA93</accession>
<keyword evidence="4" id="KW-1185">Reference proteome</keyword>
<evidence type="ECO:0000313" key="4">
    <source>
        <dbReference type="Proteomes" id="UP000190166"/>
    </source>
</evidence>
<dbReference type="EMBL" id="FUZZ01000005">
    <property type="protein sequence ID" value="SKD09654.1"/>
    <property type="molecule type" value="Genomic_DNA"/>
</dbReference>
<sequence>MKNVLIISYEFPPIIGGAGVYAHDLAIGLVKNGHQVSLLTYKTPRNEAFLASFEKTYGIHCYTIPEKKYVHFYLFFRQLKKIVKEQSFDTIIFSDARAKKMGALFHPALKDLSARSLSVLHGSEKASFFEKPSFLLRAFGMQRRMLNFLQQQKKIVVVSEAEYELWTKTALKEKLLLIRHGIDTDIFHQRTPQQVSAIKARLGIDPDRPVLFSASRLVKEKGQELVIESLPGIVAAVPDLLCIIAGSGAYLPALQQQVKELKLEKHVLFTGGVAREILSDYFAVCDLFILPSQFYESFGLVYLEAAACGKTAIAGNRGGTNEAVVNDVTGYLVDPVSKEEIINKVVTVLKDADLRNRLQTTAYTRALSEFSNVTMAGKIINI</sequence>